<dbReference type="GeneTree" id="ENSGT00940000154791"/>
<dbReference type="OMA" id="NMNELIC"/>
<reference evidence="2" key="3">
    <citation type="submission" date="2025-08" db="UniProtKB">
        <authorList>
            <consortium name="Ensembl"/>
        </authorList>
    </citation>
    <scope>IDENTIFICATION</scope>
    <source>
        <strain evidence="2">JP 163 A</strain>
    </source>
</reference>
<evidence type="ECO:0000313" key="3">
    <source>
        <dbReference type="Proteomes" id="UP000002852"/>
    </source>
</evidence>
<dbReference type="Gene3D" id="3.40.50.300">
    <property type="entry name" value="P-loop containing nucleotide triphosphate hydrolases"/>
    <property type="match status" value="1"/>
</dbReference>
<dbReference type="InterPro" id="IPR035699">
    <property type="entry name" value="AAA_6"/>
</dbReference>
<evidence type="ECO:0000313" key="2">
    <source>
        <dbReference type="Ensembl" id="ENSXMAP00000040342.1"/>
    </source>
</evidence>
<dbReference type="STRING" id="8083.ENSXMAP00000040342"/>
<dbReference type="GO" id="GO:0051959">
    <property type="term" value="F:dynein light intermediate chain binding"/>
    <property type="evidence" value="ECO:0007669"/>
    <property type="project" value="InterPro"/>
</dbReference>
<dbReference type="AlphaFoldDB" id="A0A3B5R9M2"/>
<organism evidence="2 3">
    <name type="scientific">Xiphophorus maculatus</name>
    <name type="common">Southern platyfish</name>
    <name type="synonym">Platypoecilus maculatus</name>
    <dbReference type="NCBI Taxonomy" id="8083"/>
    <lineage>
        <taxon>Eukaryota</taxon>
        <taxon>Metazoa</taxon>
        <taxon>Chordata</taxon>
        <taxon>Craniata</taxon>
        <taxon>Vertebrata</taxon>
        <taxon>Euteleostomi</taxon>
        <taxon>Actinopterygii</taxon>
        <taxon>Neopterygii</taxon>
        <taxon>Teleostei</taxon>
        <taxon>Neoteleostei</taxon>
        <taxon>Acanthomorphata</taxon>
        <taxon>Ovalentaria</taxon>
        <taxon>Atherinomorphae</taxon>
        <taxon>Cyprinodontiformes</taxon>
        <taxon>Poeciliidae</taxon>
        <taxon>Poeciliinae</taxon>
        <taxon>Xiphophorus</taxon>
    </lineage>
</organism>
<protein>
    <recommendedName>
        <fullName evidence="1">Dynein heavy chain hydrolytic ATP-binding dynein motor region domain-containing protein</fullName>
    </recommendedName>
</protein>
<dbReference type="InterPro" id="IPR026983">
    <property type="entry name" value="DHC"/>
</dbReference>
<dbReference type="PANTHER" id="PTHR45703:SF36">
    <property type="entry name" value="DYNEIN HEAVY CHAIN, CYTOPLASMIC"/>
    <property type="match status" value="1"/>
</dbReference>
<dbReference type="GO" id="GO:0045505">
    <property type="term" value="F:dynein intermediate chain binding"/>
    <property type="evidence" value="ECO:0007669"/>
    <property type="project" value="InterPro"/>
</dbReference>
<dbReference type="InterPro" id="IPR027417">
    <property type="entry name" value="P-loop_NTPase"/>
</dbReference>
<reference evidence="3" key="1">
    <citation type="submission" date="2012-01" db="EMBL/GenBank/DDBJ databases">
        <authorList>
            <person name="Walter R."/>
            <person name="Schartl M."/>
            <person name="Warren W."/>
        </authorList>
    </citation>
    <scope>NUCLEOTIDE SEQUENCE [LARGE SCALE GENOMIC DNA]</scope>
    <source>
        <strain evidence="3">JP 163 A</strain>
    </source>
</reference>
<dbReference type="SUPFAM" id="SSF52540">
    <property type="entry name" value="P-loop containing nucleoside triphosphate hydrolases"/>
    <property type="match status" value="1"/>
</dbReference>
<dbReference type="Proteomes" id="UP000002852">
    <property type="component" value="Unassembled WGS sequence"/>
</dbReference>
<keyword evidence="3" id="KW-1185">Reference proteome</keyword>
<accession>A0A3B5R9M2</accession>
<dbReference type="GO" id="GO:0005524">
    <property type="term" value="F:ATP binding"/>
    <property type="evidence" value="ECO:0007669"/>
    <property type="project" value="InterPro"/>
</dbReference>
<dbReference type="Pfam" id="PF12774">
    <property type="entry name" value="AAA_6"/>
    <property type="match status" value="1"/>
</dbReference>
<feature type="domain" description="Dynein heavy chain hydrolytic ATP-binding dynein motor region" evidence="1">
    <location>
        <begin position="54"/>
        <end position="91"/>
    </location>
</feature>
<reference evidence="3" key="2">
    <citation type="journal article" date="2013" name="Nat. Genet.">
        <title>The genome of the platyfish, Xiphophorus maculatus, provides insights into evolutionary adaptation and several complex traits.</title>
        <authorList>
            <person name="Schartl M."/>
            <person name="Walter R.B."/>
            <person name="Shen Y."/>
            <person name="Garcia T."/>
            <person name="Catchen J."/>
            <person name="Amores A."/>
            <person name="Braasch I."/>
            <person name="Chalopin D."/>
            <person name="Volff J.N."/>
            <person name="Lesch K.P."/>
            <person name="Bisazza A."/>
            <person name="Minx P."/>
            <person name="Hillier L."/>
            <person name="Wilson R.K."/>
            <person name="Fuerstenberg S."/>
            <person name="Boore J."/>
            <person name="Searle S."/>
            <person name="Postlethwait J.H."/>
            <person name="Warren W.C."/>
        </authorList>
    </citation>
    <scope>NUCLEOTIDE SEQUENCE [LARGE SCALE GENOMIC DNA]</scope>
    <source>
        <strain evidence="3">JP 163 A</strain>
    </source>
</reference>
<dbReference type="GO" id="GO:0007018">
    <property type="term" value="P:microtubule-based movement"/>
    <property type="evidence" value="ECO:0007669"/>
    <property type="project" value="InterPro"/>
</dbReference>
<dbReference type="GO" id="GO:0030286">
    <property type="term" value="C:dynein complex"/>
    <property type="evidence" value="ECO:0007669"/>
    <property type="project" value="InterPro"/>
</dbReference>
<name>A0A3B5R9M2_XIPMA</name>
<reference evidence="2" key="4">
    <citation type="submission" date="2025-09" db="UniProtKB">
        <authorList>
            <consortium name="Ensembl"/>
        </authorList>
    </citation>
    <scope>IDENTIFICATION</scope>
    <source>
        <strain evidence="2">JP 163 A</strain>
    </source>
</reference>
<evidence type="ECO:0000259" key="1">
    <source>
        <dbReference type="Pfam" id="PF12774"/>
    </source>
</evidence>
<dbReference type="PANTHER" id="PTHR45703">
    <property type="entry name" value="DYNEIN HEAVY CHAIN"/>
    <property type="match status" value="1"/>
</dbReference>
<sequence>IRAVKAVISVAGHLRRDNPDINEILTVLNISMSLVRVSIGKNSKDRPVFLERVCNSTVVISGYINKCIQLYQTTVVRHGLMLVGPPASGKTKCYEVLAAALTALEGKPSSRGGVYQAVQIHVLNPKSITMPQFYGNYKTHNQHWKDGILPAILREGAAAADKKKRWYVLDGPLEAGWMDGLNTVLDDNKKLCLSCGEVINLTDVRSFFFSTFFKCGVSPTLTWQEHLRLLQ</sequence>
<dbReference type="InParanoid" id="A0A3B5R9M2"/>
<dbReference type="Ensembl" id="ENSXMAT00000029149.1">
    <property type="protein sequence ID" value="ENSXMAP00000040342.1"/>
    <property type="gene ID" value="ENSXMAG00000028173.1"/>
</dbReference>
<proteinExistence type="predicted"/>